<sequence length="69" mass="7372">MTSLIVPSRDLDHRVAFAGVSVLEDIPLALCVPASLPAQDLQGLVSLLRREAEQAGIGGSQHLADHLFR</sequence>
<dbReference type="Proteomes" id="UP001201985">
    <property type="component" value="Unassembled WGS sequence"/>
</dbReference>
<dbReference type="RefSeq" id="WP_238384235.1">
    <property type="nucleotide sequence ID" value="NZ_JALBUU010000015.1"/>
</dbReference>
<gene>
    <name evidence="1" type="ORF">MON41_14050</name>
</gene>
<organism evidence="1 2">
    <name type="scientific">Teichococcus vastitatis</name>
    <dbReference type="NCBI Taxonomy" id="2307076"/>
    <lineage>
        <taxon>Bacteria</taxon>
        <taxon>Pseudomonadati</taxon>
        <taxon>Pseudomonadota</taxon>
        <taxon>Alphaproteobacteria</taxon>
        <taxon>Acetobacterales</taxon>
        <taxon>Roseomonadaceae</taxon>
        <taxon>Roseomonas</taxon>
    </lineage>
</organism>
<accession>A0ABS9W6F3</accession>
<reference evidence="1 2" key="1">
    <citation type="submission" date="2022-03" db="EMBL/GenBank/DDBJ databases">
        <title>Complete genome analysis of Roseomonas KG 17.1 : a prolific producer of plant growth promoters.</title>
        <authorList>
            <person name="Saadouli I."/>
            <person name="Najjari A."/>
            <person name="Mosbah A."/>
            <person name="Ouzari H.I."/>
        </authorList>
    </citation>
    <scope>NUCLEOTIDE SEQUENCE [LARGE SCALE GENOMIC DNA]</scope>
    <source>
        <strain evidence="1 2">KG17-1</strain>
    </source>
</reference>
<keyword evidence="2" id="KW-1185">Reference proteome</keyword>
<protein>
    <submittedName>
        <fullName evidence="1">Uncharacterized protein</fullName>
    </submittedName>
</protein>
<evidence type="ECO:0000313" key="2">
    <source>
        <dbReference type="Proteomes" id="UP001201985"/>
    </source>
</evidence>
<proteinExistence type="predicted"/>
<evidence type="ECO:0000313" key="1">
    <source>
        <dbReference type="EMBL" id="MCI0754861.1"/>
    </source>
</evidence>
<dbReference type="EMBL" id="JALBUU010000015">
    <property type="protein sequence ID" value="MCI0754861.1"/>
    <property type="molecule type" value="Genomic_DNA"/>
</dbReference>
<comment type="caution">
    <text evidence="1">The sequence shown here is derived from an EMBL/GenBank/DDBJ whole genome shotgun (WGS) entry which is preliminary data.</text>
</comment>
<name>A0ABS9W6F3_9PROT</name>